<keyword evidence="3" id="KW-1185">Reference proteome</keyword>
<name>A0A0D2LDB8_HYPSF</name>
<evidence type="ECO:0000256" key="1">
    <source>
        <dbReference type="SAM" id="MobiDB-lite"/>
    </source>
</evidence>
<gene>
    <name evidence="2" type="ORF">HYPSUDRAFT_53263</name>
</gene>
<feature type="compositionally biased region" description="Basic and acidic residues" evidence="1">
    <location>
        <begin position="14"/>
        <end position="26"/>
    </location>
</feature>
<evidence type="ECO:0000313" key="2">
    <source>
        <dbReference type="EMBL" id="KJA25402.1"/>
    </source>
</evidence>
<feature type="compositionally biased region" description="Basic and acidic residues" evidence="1">
    <location>
        <begin position="44"/>
        <end position="58"/>
    </location>
</feature>
<feature type="region of interest" description="Disordered" evidence="1">
    <location>
        <begin position="1"/>
        <end position="61"/>
    </location>
</feature>
<reference evidence="3" key="1">
    <citation type="submission" date="2014-04" db="EMBL/GenBank/DDBJ databases">
        <title>Evolutionary Origins and Diversification of the Mycorrhizal Mutualists.</title>
        <authorList>
            <consortium name="DOE Joint Genome Institute"/>
            <consortium name="Mycorrhizal Genomics Consortium"/>
            <person name="Kohler A."/>
            <person name="Kuo A."/>
            <person name="Nagy L.G."/>
            <person name="Floudas D."/>
            <person name="Copeland A."/>
            <person name="Barry K.W."/>
            <person name="Cichocki N."/>
            <person name="Veneault-Fourrey C."/>
            <person name="LaButti K."/>
            <person name="Lindquist E.A."/>
            <person name="Lipzen A."/>
            <person name="Lundell T."/>
            <person name="Morin E."/>
            <person name="Murat C."/>
            <person name="Riley R."/>
            <person name="Ohm R."/>
            <person name="Sun H."/>
            <person name="Tunlid A."/>
            <person name="Henrissat B."/>
            <person name="Grigoriev I.V."/>
            <person name="Hibbett D.S."/>
            <person name="Martin F."/>
        </authorList>
    </citation>
    <scope>NUCLEOTIDE SEQUENCE [LARGE SCALE GENOMIC DNA]</scope>
    <source>
        <strain evidence="3">FD-334 SS-4</strain>
    </source>
</reference>
<dbReference type="OrthoDB" id="3266275at2759"/>
<dbReference type="AlphaFoldDB" id="A0A0D2LDB8"/>
<feature type="compositionally biased region" description="Basic and acidic residues" evidence="1">
    <location>
        <begin position="202"/>
        <end position="224"/>
    </location>
</feature>
<proteinExistence type="predicted"/>
<evidence type="ECO:0000313" key="3">
    <source>
        <dbReference type="Proteomes" id="UP000054270"/>
    </source>
</evidence>
<protein>
    <recommendedName>
        <fullName evidence="4">No apical meristem-associated C-terminal domain-containing protein</fullName>
    </recommendedName>
</protein>
<evidence type="ECO:0008006" key="4">
    <source>
        <dbReference type="Google" id="ProtNLM"/>
    </source>
</evidence>
<feature type="compositionally biased region" description="Polar residues" evidence="1">
    <location>
        <begin position="236"/>
        <end position="245"/>
    </location>
</feature>
<sequence length="366" mass="40483">MAKIAANKKPQCNKPDKSEKGVRAAESKQGSQNNKNKKPTTAKKIPEQSKDEEKKGNDIEDSSIDVDAVSVDKISNSWTADLTWNIKTADQKVWGMKIKNCLQWIVKDAQSFINEMGQTGIGIMKKSDLDMLLNNHITNYWRSRPEIDSISLSPEPLDSMAMNVTEEKHEIGWLVAADDDNSDDDDDELPAAITIPSKKWKYEDSSSGDVDEKKPDLKVADNNKKKIKGPCVGKSTPANTSTAVTQKPKLPHEAKQFANLATCKEEITQKAIDLKKTKVLNAHKKSVTKVKAQADIKMNKDNLYAQLAVQKLELEYQFKLQMAQMGSGLASGPAAGGGFEGGNGCTNLMDKLNDFSQFEFEHFTDT</sequence>
<dbReference type="Proteomes" id="UP000054270">
    <property type="component" value="Unassembled WGS sequence"/>
</dbReference>
<dbReference type="EMBL" id="KN817532">
    <property type="protein sequence ID" value="KJA25402.1"/>
    <property type="molecule type" value="Genomic_DNA"/>
</dbReference>
<feature type="region of interest" description="Disordered" evidence="1">
    <location>
        <begin position="202"/>
        <end position="248"/>
    </location>
</feature>
<organism evidence="2 3">
    <name type="scientific">Hypholoma sublateritium (strain FD-334 SS-4)</name>
    <dbReference type="NCBI Taxonomy" id="945553"/>
    <lineage>
        <taxon>Eukaryota</taxon>
        <taxon>Fungi</taxon>
        <taxon>Dikarya</taxon>
        <taxon>Basidiomycota</taxon>
        <taxon>Agaricomycotina</taxon>
        <taxon>Agaricomycetes</taxon>
        <taxon>Agaricomycetidae</taxon>
        <taxon>Agaricales</taxon>
        <taxon>Agaricineae</taxon>
        <taxon>Strophariaceae</taxon>
        <taxon>Hypholoma</taxon>
    </lineage>
</organism>
<accession>A0A0D2LDB8</accession>